<dbReference type="SUPFAM" id="SSF54695">
    <property type="entry name" value="POZ domain"/>
    <property type="match status" value="1"/>
</dbReference>
<keyword evidence="2" id="KW-0677">Repeat</keyword>
<name>A0A2B4RMG6_STYPI</name>
<reference evidence="5" key="1">
    <citation type="journal article" date="2017" name="bioRxiv">
        <title>Comparative analysis of the genomes of Stylophora pistillata and Acropora digitifera provides evidence for extensive differences between species of corals.</title>
        <authorList>
            <person name="Voolstra C.R."/>
            <person name="Li Y."/>
            <person name="Liew Y.J."/>
            <person name="Baumgarten S."/>
            <person name="Zoccola D."/>
            <person name="Flot J.-F."/>
            <person name="Tambutte S."/>
            <person name="Allemand D."/>
            <person name="Aranda M."/>
        </authorList>
    </citation>
    <scope>NUCLEOTIDE SEQUENCE [LARGE SCALE GENOMIC DNA]</scope>
</reference>
<dbReference type="Proteomes" id="UP000225706">
    <property type="component" value="Unassembled WGS sequence"/>
</dbReference>
<dbReference type="InterPro" id="IPR011333">
    <property type="entry name" value="SKP1/BTB/POZ_sf"/>
</dbReference>
<dbReference type="InterPro" id="IPR017096">
    <property type="entry name" value="BTB-kelch_protein"/>
</dbReference>
<evidence type="ECO:0000259" key="3">
    <source>
        <dbReference type="PROSITE" id="PS50097"/>
    </source>
</evidence>
<dbReference type="FunFam" id="1.25.40.420:FF:000001">
    <property type="entry name" value="Kelch-like family member 12"/>
    <property type="match status" value="1"/>
</dbReference>
<dbReference type="SUPFAM" id="SSF117281">
    <property type="entry name" value="Kelch motif"/>
    <property type="match status" value="1"/>
</dbReference>
<gene>
    <name evidence="4" type="primary">Klhl2</name>
    <name evidence="4" type="ORF">AWC38_SpisGene17641</name>
</gene>
<dbReference type="PANTHER" id="PTHR45632:SF17">
    <property type="entry name" value="KELCH-LIKE PROTEIN 31"/>
    <property type="match status" value="1"/>
</dbReference>
<dbReference type="InterPro" id="IPR006652">
    <property type="entry name" value="Kelch_1"/>
</dbReference>
<dbReference type="InterPro" id="IPR011705">
    <property type="entry name" value="BACK"/>
</dbReference>
<dbReference type="GO" id="GO:0005737">
    <property type="term" value="C:cytoplasm"/>
    <property type="evidence" value="ECO:0007669"/>
    <property type="project" value="UniProtKB-ARBA"/>
</dbReference>
<dbReference type="PANTHER" id="PTHR45632">
    <property type="entry name" value="LD33804P"/>
    <property type="match status" value="1"/>
</dbReference>
<protein>
    <submittedName>
        <fullName evidence="4">Kelch-like protein 2</fullName>
    </submittedName>
</protein>
<proteinExistence type="predicted"/>
<dbReference type="AlphaFoldDB" id="A0A2B4RMG6"/>
<comment type="caution">
    <text evidence="4">The sequence shown here is derived from an EMBL/GenBank/DDBJ whole genome shotgun (WGS) entry which is preliminary data.</text>
</comment>
<evidence type="ECO:0000256" key="1">
    <source>
        <dbReference type="ARBA" id="ARBA00022441"/>
    </source>
</evidence>
<organism evidence="4 5">
    <name type="scientific">Stylophora pistillata</name>
    <name type="common">Smooth cauliflower coral</name>
    <dbReference type="NCBI Taxonomy" id="50429"/>
    <lineage>
        <taxon>Eukaryota</taxon>
        <taxon>Metazoa</taxon>
        <taxon>Cnidaria</taxon>
        <taxon>Anthozoa</taxon>
        <taxon>Hexacorallia</taxon>
        <taxon>Scleractinia</taxon>
        <taxon>Astrocoeniina</taxon>
        <taxon>Pocilloporidae</taxon>
        <taxon>Stylophora</taxon>
    </lineage>
</organism>
<dbReference type="PROSITE" id="PS50097">
    <property type="entry name" value="BTB"/>
    <property type="match status" value="1"/>
</dbReference>
<dbReference type="InterPro" id="IPR056737">
    <property type="entry name" value="Beta-prop_ATRN-MKLN-like"/>
</dbReference>
<feature type="domain" description="BTB" evidence="3">
    <location>
        <begin position="47"/>
        <end position="114"/>
    </location>
</feature>
<dbReference type="InterPro" id="IPR015915">
    <property type="entry name" value="Kelch-typ_b-propeller"/>
</dbReference>
<dbReference type="Gene3D" id="1.25.40.420">
    <property type="match status" value="1"/>
</dbReference>
<dbReference type="Pfam" id="PF07707">
    <property type="entry name" value="BACK"/>
    <property type="match status" value="1"/>
</dbReference>
<dbReference type="SMART" id="SM00875">
    <property type="entry name" value="BACK"/>
    <property type="match status" value="1"/>
</dbReference>
<dbReference type="Pfam" id="PF00651">
    <property type="entry name" value="BTB"/>
    <property type="match status" value="1"/>
</dbReference>
<sequence>MFQTHVKPLNKIMDLKETDRNLRQPRINYEENLYKRMDDFRRQDILCDTILQVDGQEFPAHKNVLAAGSEYFLGLFTSDMREKHQDEVKLEGFQAFIMNDLLHYIYTGEVEITDENVKELVFAADYLLITSLKVKGSEYLEGILNPSNCLSMRAFSEKFDCEELIDKSENFILENFVAVSKSEEFLHLRLCETEKLISLDDIIVETEEQVYEAVISWVKHDEDKRREDFPRLLSKVRLGCMSKYYIAEYVETEELVTNNLECTKLLYEAMKSYALHGPQGHPIRDICKIRKCLNFNVDAIITIWGPGDELRSSTQCYVPSVNQWYNLAPMLIPRFSHGAVACEGFIYTVGGVSLNGHLSSMERYDYRTNTWAGVAPMAKEISALGVAELNGYLYAVGGWHRGRPLNSVLRYYPNSNIWEAVAPMTSNRGGPCVVSDKYLYAIGGKTENNNANDPFKYLSTVEKYDPRTNTWTMTTPMQARRAYACGVAVGRNLYIVGGTQDDLYSSHSSCEAFDIENNTWTYIANLCISRALAGIAFVGNHIYVLGGKKNSRERTDKVEFYDIDLDEWKVVGSVPNCMGGIQCSAVSLSTQFLNSLTKIT</sequence>
<dbReference type="STRING" id="50429.A0A2B4RMG6"/>
<evidence type="ECO:0000313" key="4">
    <source>
        <dbReference type="EMBL" id="PFX18013.1"/>
    </source>
</evidence>
<accession>A0A2B4RMG6</accession>
<dbReference type="EMBL" id="LSMT01000436">
    <property type="protein sequence ID" value="PFX18013.1"/>
    <property type="molecule type" value="Genomic_DNA"/>
</dbReference>
<dbReference type="InterPro" id="IPR000210">
    <property type="entry name" value="BTB/POZ_dom"/>
</dbReference>
<keyword evidence="1" id="KW-0880">Kelch repeat</keyword>
<dbReference type="Gene3D" id="3.30.710.10">
    <property type="entry name" value="Potassium Channel Kv1.1, Chain A"/>
    <property type="match status" value="1"/>
</dbReference>
<dbReference type="Pfam" id="PF24981">
    <property type="entry name" value="Beta-prop_ATRN-LZTR1"/>
    <property type="match status" value="1"/>
</dbReference>
<keyword evidence="5" id="KW-1185">Reference proteome</keyword>
<dbReference type="Gene3D" id="2.120.10.80">
    <property type="entry name" value="Kelch-type beta propeller"/>
    <property type="match status" value="1"/>
</dbReference>
<dbReference type="SMART" id="SM00612">
    <property type="entry name" value="Kelch"/>
    <property type="match status" value="6"/>
</dbReference>
<dbReference type="PIRSF" id="PIRSF037037">
    <property type="entry name" value="Kelch-like_protein_gigaxonin"/>
    <property type="match status" value="1"/>
</dbReference>
<dbReference type="OrthoDB" id="45365at2759"/>
<evidence type="ECO:0000256" key="2">
    <source>
        <dbReference type="ARBA" id="ARBA00022737"/>
    </source>
</evidence>
<evidence type="ECO:0000313" key="5">
    <source>
        <dbReference type="Proteomes" id="UP000225706"/>
    </source>
</evidence>
<dbReference type="SMART" id="SM00225">
    <property type="entry name" value="BTB"/>
    <property type="match status" value="1"/>
</dbReference>